<dbReference type="InterPro" id="IPR033140">
    <property type="entry name" value="Lipase_GDXG_put_SER_AS"/>
</dbReference>
<name>A0A2I2GIZ8_9EURO</name>
<feature type="domain" description="Alpha/beta hydrolase fold-3" evidence="4">
    <location>
        <begin position="156"/>
        <end position="398"/>
    </location>
</feature>
<dbReference type="InterPro" id="IPR013094">
    <property type="entry name" value="AB_hydrolase_3"/>
</dbReference>
<keyword evidence="6" id="KW-1185">Reference proteome</keyword>
<evidence type="ECO:0000313" key="6">
    <source>
        <dbReference type="Proteomes" id="UP000234275"/>
    </source>
</evidence>
<dbReference type="InterPro" id="IPR029058">
    <property type="entry name" value="AB_hydrolase_fold"/>
</dbReference>
<keyword evidence="2" id="KW-0378">Hydrolase</keyword>
<gene>
    <name evidence="5" type="ORF">P170DRAFT_472744</name>
</gene>
<dbReference type="PANTHER" id="PTHR48081">
    <property type="entry name" value="AB HYDROLASE SUPERFAMILY PROTEIN C4A8.06C"/>
    <property type="match status" value="1"/>
</dbReference>
<dbReference type="GO" id="GO:0016787">
    <property type="term" value="F:hydrolase activity"/>
    <property type="evidence" value="ECO:0007669"/>
    <property type="project" value="UniProtKB-KW"/>
</dbReference>
<accession>A0A2I2GIZ8</accession>
<reference evidence="5 6" key="1">
    <citation type="submission" date="2016-12" db="EMBL/GenBank/DDBJ databases">
        <title>The genomes of Aspergillus section Nigri reveals drivers in fungal speciation.</title>
        <authorList>
            <consortium name="DOE Joint Genome Institute"/>
            <person name="Vesth T.C."/>
            <person name="Nybo J."/>
            <person name="Theobald S."/>
            <person name="Brandl J."/>
            <person name="Frisvad J.C."/>
            <person name="Nielsen K.F."/>
            <person name="Lyhne E.K."/>
            <person name="Kogle M.E."/>
            <person name="Kuo A."/>
            <person name="Riley R."/>
            <person name="Clum A."/>
            <person name="Nolan M."/>
            <person name="Lipzen A."/>
            <person name="Salamov A."/>
            <person name="Henrissat B."/>
            <person name="Wiebenga A."/>
            <person name="De Vries R.P."/>
            <person name="Grigoriev I.V."/>
            <person name="Mortensen U.H."/>
            <person name="Andersen M.R."/>
            <person name="Baker S.E."/>
        </authorList>
    </citation>
    <scope>NUCLEOTIDE SEQUENCE [LARGE SCALE GENOMIC DNA]</scope>
    <source>
        <strain evidence="5 6">IBT 23096</strain>
    </source>
</reference>
<dbReference type="PANTHER" id="PTHR48081:SF25">
    <property type="entry name" value="PUTATIVE (AFU_ORTHOLOGUE AFUA_3G11560)-RELATED"/>
    <property type="match status" value="1"/>
</dbReference>
<dbReference type="VEuPathDB" id="FungiDB:P170DRAFT_472744"/>
<comment type="caution">
    <text evidence="5">The sequence shown here is derived from an EMBL/GenBank/DDBJ whole genome shotgun (WGS) entry which is preliminary data.</text>
</comment>
<dbReference type="PROSITE" id="PS01174">
    <property type="entry name" value="LIPASE_GDXG_SER"/>
    <property type="match status" value="1"/>
</dbReference>
<dbReference type="AlphaFoldDB" id="A0A2I2GIZ8"/>
<evidence type="ECO:0000256" key="1">
    <source>
        <dbReference type="ARBA" id="ARBA00010515"/>
    </source>
</evidence>
<dbReference type="InterPro" id="IPR050300">
    <property type="entry name" value="GDXG_lipolytic_enzyme"/>
</dbReference>
<dbReference type="PROSITE" id="PS01173">
    <property type="entry name" value="LIPASE_GDXG_HIS"/>
    <property type="match status" value="1"/>
</dbReference>
<dbReference type="EMBL" id="MSFO01000002">
    <property type="protein sequence ID" value="PLB52852.1"/>
    <property type="molecule type" value="Genomic_DNA"/>
</dbReference>
<evidence type="ECO:0000313" key="5">
    <source>
        <dbReference type="EMBL" id="PLB52852.1"/>
    </source>
</evidence>
<evidence type="ECO:0000259" key="4">
    <source>
        <dbReference type="Pfam" id="PF07859"/>
    </source>
</evidence>
<feature type="active site" evidence="3">
    <location>
        <position position="237"/>
    </location>
</feature>
<protein>
    <submittedName>
        <fullName evidence="5">Putative lipase/esterase</fullName>
    </submittedName>
</protein>
<dbReference type="RefSeq" id="XP_024708154.1">
    <property type="nucleotide sequence ID" value="XM_024852978.1"/>
</dbReference>
<evidence type="ECO:0000256" key="3">
    <source>
        <dbReference type="PROSITE-ProRule" id="PRU10038"/>
    </source>
</evidence>
<dbReference type="OrthoDB" id="5354320at2759"/>
<comment type="similarity">
    <text evidence="1">Belongs to the 'GDXG' lipolytic enzyme family.</text>
</comment>
<organism evidence="5 6">
    <name type="scientific">Aspergillus steynii IBT 23096</name>
    <dbReference type="NCBI Taxonomy" id="1392250"/>
    <lineage>
        <taxon>Eukaryota</taxon>
        <taxon>Fungi</taxon>
        <taxon>Dikarya</taxon>
        <taxon>Ascomycota</taxon>
        <taxon>Pezizomycotina</taxon>
        <taxon>Eurotiomycetes</taxon>
        <taxon>Eurotiomycetidae</taxon>
        <taxon>Eurotiales</taxon>
        <taxon>Aspergillaceae</taxon>
        <taxon>Aspergillus</taxon>
        <taxon>Aspergillus subgen. Circumdati</taxon>
    </lineage>
</organism>
<dbReference type="GeneID" id="36560676"/>
<dbReference type="Pfam" id="PF07859">
    <property type="entry name" value="Abhydrolase_3"/>
    <property type="match status" value="1"/>
</dbReference>
<evidence type="ECO:0000256" key="2">
    <source>
        <dbReference type="ARBA" id="ARBA00022801"/>
    </source>
</evidence>
<dbReference type="SUPFAM" id="SSF53474">
    <property type="entry name" value="alpha/beta-Hydrolases"/>
    <property type="match status" value="1"/>
</dbReference>
<dbReference type="InterPro" id="IPR002168">
    <property type="entry name" value="Lipase_GDXG_HIS_AS"/>
</dbReference>
<proteinExistence type="inferred from homology"/>
<dbReference type="Gene3D" id="3.40.50.1820">
    <property type="entry name" value="alpha/beta hydrolase"/>
    <property type="match status" value="1"/>
</dbReference>
<sequence>MSNLNMSAGLLKAIVARVPLILKTVLLHGMRLSPVSGKQDLRTELTVVVIRSFINFFLPIGVQQKQSMRDPGIKGPMWVSKVTLPAPEDGVQDALFKAIEDLKAGGETFDIPGVRPVEAEWTGYRSGAGKNAPQPDISEEDKYKKLQEESQSDTVILYFHGGAYFLMDPCTHRPLVTELSKRTGARALSVRYRLAPQHPFPSALLDALVAYLSLLAPPPGSLHEAVPAKKIVFSGDSAGGNLCLVLLQTLLTLRRVSPTISFHGHEIPIELPAGLALSSPWCDVTRCMPSVVHNAPYDYLAPPPQDHEIAYRPPQIPSDESWPCSPPRVDLFANADALIHPLVSPLAAPKDLWRDAPPVFISVGEEGLTDEGLVVARKMHQVGVPVVVEQFEGMPHCFGLMMMETSAGQRFFDGMANFCSDATANTVKSTGIINYITYKLRSTHQISFDDAVPLSDEEVDDRLRKCRTWRWEGEKQLLKEWSERAKL</sequence>
<dbReference type="Proteomes" id="UP000234275">
    <property type="component" value="Unassembled WGS sequence"/>
</dbReference>
<dbReference type="STRING" id="1392250.A0A2I2GIZ8"/>